<reference evidence="2" key="1">
    <citation type="journal article" date="2015" name="Nature">
        <title>Complex archaea that bridge the gap between prokaryotes and eukaryotes.</title>
        <authorList>
            <person name="Spang A."/>
            <person name="Saw J.H."/>
            <person name="Jorgensen S.L."/>
            <person name="Zaremba-Niedzwiedzka K."/>
            <person name="Martijn J."/>
            <person name="Lind A.E."/>
            <person name="van Eijk R."/>
            <person name="Schleper C."/>
            <person name="Guy L."/>
            <person name="Ettema T.J."/>
        </authorList>
    </citation>
    <scope>NUCLEOTIDE SEQUENCE</scope>
</reference>
<accession>A0A0F9D704</accession>
<feature type="region of interest" description="Disordered" evidence="1">
    <location>
        <begin position="133"/>
        <end position="165"/>
    </location>
</feature>
<gene>
    <name evidence="2" type="ORF">LCGC14_2236310</name>
</gene>
<feature type="compositionally biased region" description="Basic and acidic residues" evidence="1">
    <location>
        <begin position="22"/>
        <end position="31"/>
    </location>
</feature>
<sequence length="275" mass="30450">TNIDPLPYDVQPQDAPAIGDNRPPDDGDPLHERLLEVHGQLIERAARLIGDLGGRCPGEITDDPANESASDYIKELTGCMKSMEAARVSEKEPFLKSGRTVDGFFKKITDRLDQTKRIVAKIKTLYERKKADEERRARLEAENKARADAERARQEAEAADRAAMDAQQDTERALDTAIEAEKKAEQAEKDVVQIARDASAKAADLSRTRSAKGAVSSLRTFWDYKGFDLAAIDLEPLRYHLPAGAIEKAVRSFVKAGGRELDGVEIFENTESVTR</sequence>
<dbReference type="EMBL" id="LAZR01030196">
    <property type="protein sequence ID" value="KKL57349.1"/>
    <property type="molecule type" value="Genomic_DNA"/>
</dbReference>
<dbReference type="AlphaFoldDB" id="A0A0F9D704"/>
<evidence type="ECO:0000313" key="2">
    <source>
        <dbReference type="EMBL" id="KKL57349.1"/>
    </source>
</evidence>
<name>A0A0F9D704_9ZZZZ</name>
<evidence type="ECO:0000256" key="1">
    <source>
        <dbReference type="SAM" id="MobiDB-lite"/>
    </source>
</evidence>
<feature type="non-terminal residue" evidence="2">
    <location>
        <position position="1"/>
    </location>
</feature>
<feature type="region of interest" description="Disordered" evidence="1">
    <location>
        <begin position="1"/>
        <end position="31"/>
    </location>
</feature>
<organism evidence="2">
    <name type="scientific">marine sediment metagenome</name>
    <dbReference type="NCBI Taxonomy" id="412755"/>
    <lineage>
        <taxon>unclassified sequences</taxon>
        <taxon>metagenomes</taxon>
        <taxon>ecological metagenomes</taxon>
    </lineage>
</organism>
<comment type="caution">
    <text evidence="2">The sequence shown here is derived from an EMBL/GenBank/DDBJ whole genome shotgun (WGS) entry which is preliminary data.</text>
</comment>
<protein>
    <submittedName>
        <fullName evidence="2">Uncharacterized protein</fullName>
    </submittedName>
</protein>
<proteinExistence type="predicted"/>